<feature type="compositionally biased region" description="Acidic residues" evidence="3">
    <location>
        <begin position="453"/>
        <end position="465"/>
    </location>
</feature>
<gene>
    <name evidence="4" type="ORF">EST38_g1010</name>
</gene>
<organism evidence="4 5">
    <name type="scientific">Candolleomyces aberdarensis</name>
    <dbReference type="NCBI Taxonomy" id="2316362"/>
    <lineage>
        <taxon>Eukaryota</taxon>
        <taxon>Fungi</taxon>
        <taxon>Dikarya</taxon>
        <taxon>Basidiomycota</taxon>
        <taxon>Agaricomycotina</taxon>
        <taxon>Agaricomycetes</taxon>
        <taxon>Agaricomycetidae</taxon>
        <taxon>Agaricales</taxon>
        <taxon>Agaricineae</taxon>
        <taxon>Psathyrellaceae</taxon>
        <taxon>Candolleomyces</taxon>
    </lineage>
</organism>
<dbReference type="SUPFAM" id="SSF57924">
    <property type="entry name" value="Inhibitor of apoptosis (IAP) repeat"/>
    <property type="match status" value="2"/>
</dbReference>
<keyword evidence="2" id="KW-0862">Zinc</keyword>
<feature type="compositionally biased region" description="Acidic residues" evidence="3">
    <location>
        <begin position="306"/>
        <end position="317"/>
    </location>
</feature>
<evidence type="ECO:0000256" key="2">
    <source>
        <dbReference type="ARBA" id="ARBA00022833"/>
    </source>
</evidence>
<dbReference type="AlphaFoldDB" id="A0A4Q2DWU7"/>
<evidence type="ECO:0000256" key="1">
    <source>
        <dbReference type="ARBA" id="ARBA00022723"/>
    </source>
</evidence>
<feature type="compositionally biased region" description="Polar residues" evidence="3">
    <location>
        <begin position="641"/>
        <end position="659"/>
    </location>
</feature>
<dbReference type="GO" id="GO:0046872">
    <property type="term" value="F:metal ion binding"/>
    <property type="evidence" value="ECO:0007669"/>
    <property type="project" value="UniProtKB-KW"/>
</dbReference>
<feature type="compositionally biased region" description="Basic residues" evidence="3">
    <location>
        <begin position="321"/>
        <end position="334"/>
    </location>
</feature>
<protein>
    <recommendedName>
        <fullName evidence="6">BIR-domain-containing protein</fullName>
    </recommendedName>
</protein>
<keyword evidence="1" id="KW-0479">Metal-binding</keyword>
<dbReference type="InterPro" id="IPR001370">
    <property type="entry name" value="BIR_rpt"/>
</dbReference>
<dbReference type="InterPro" id="IPR051190">
    <property type="entry name" value="Baculoviral_IAP"/>
</dbReference>
<dbReference type="Gene3D" id="1.10.1170.10">
    <property type="entry name" value="Inhibitor Of Apoptosis Protein (2mihbC-IAP-1), Chain A"/>
    <property type="match status" value="2"/>
</dbReference>
<dbReference type="Pfam" id="PF00653">
    <property type="entry name" value="BIR"/>
    <property type="match status" value="2"/>
</dbReference>
<dbReference type="PROSITE" id="PS50143">
    <property type="entry name" value="BIR_REPEAT_2"/>
    <property type="match status" value="2"/>
</dbReference>
<feature type="compositionally biased region" description="Low complexity" evidence="3">
    <location>
        <begin position="279"/>
        <end position="291"/>
    </location>
</feature>
<feature type="compositionally biased region" description="Polar residues" evidence="3">
    <location>
        <begin position="262"/>
        <end position="272"/>
    </location>
</feature>
<feature type="region of interest" description="Disordered" evidence="3">
    <location>
        <begin position="1"/>
        <end position="32"/>
    </location>
</feature>
<feature type="region of interest" description="Disordered" evidence="3">
    <location>
        <begin position="202"/>
        <end position="681"/>
    </location>
</feature>
<name>A0A4Q2DWU7_9AGAR</name>
<dbReference type="OrthoDB" id="2196114at2759"/>
<proteinExistence type="predicted"/>
<evidence type="ECO:0000313" key="5">
    <source>
        <dbReference type="Proteomes" id="UP000290288"/>
    </source>
</evidence>
<dbReference type="STRING" id="2316362.A0A4Q2DWU7"/>
<keyword evidence="5" id="KW-1185">Reference proteome</keyword>
<accession>A0A4Q2DWU7</accession>
<feature type="compositionally biased region" description="Acidic residues" evidence="3">
    <location>
        <begin position="770"/>
        <end position="784"/>
    </location>
</feature>
<evidence type="ECO:0000256" key="3">
    <source>
        <dbReference type="SAM" id="MobiDB-lite"/>
    </source>
</evidence>
<dbReference type="CDD" id="cd00022">
    <property type="entry name" value="BIR"/>
    <property type="match status" value="2"/>
</dbReference>
<sequence length="948" mass="102802">MECLQSRIDSFSKTKRVKNPSKPSSNITLKWPHPDSFKATPDTLAEAGFFYDPSADDPDNVTCFMCEKELGGWEEDDDPFDIHFDKCAQRCGWANTRCGLRRDMDRHGRFVFSDKSRLPTGKAMEKARLDTFNAGDGWIHDGVRGHGANSKKQMARAGFVATPNHPGDDLATCLYCHVSLSGWDKDDDPLEEHRKRKEKMGYSCPFFTDSDPPVSESKPPSKASTSKPLSRTTSKSKLVHQDLVMPTKTFDGDPDGTDYDNSDSAKSSTSKTPARKPRSASGSTKKSTAKTPRARSVSRSLKNVVEVDEAEEPDEEPPATVKKKKSTTRARSKSVARGVASELDEVAEEEPAVAPATTVKKKKATTARSRSKSVARSEQSDVEEAPSVKETAKKPSRGAKGKTKAAAPSETEENEDQEEVPRKSSRTRTKSVAPATVKKPMSKSRGKAKVVEPEPEAETADEDTDAAPPVAEVPKPRTTKKPPSTATSKAKGKTKKVQEEVKLSEDEFGPIIEQPPFAPAASAKAKPSSTAKKQPLAGATSIGKGKPPSSRSKPVAPPVATPSQTDDDDELGEYMAPPSSPPKPAPMAQVDEDVEMTPLVIPKRTVETKMKKPQGSFRASQTPSESSEASGPTKKAAKTATRPSQLTKPPSGKVRSSINKAPPKSQMKVVDVSSSEDEDLGKVEKELEEVVEVEEIVQPRVDLASKTKAKKKRATEVDKSKLLGSNTLNVDEKNSAAAPTKGETKGKSPFTPIPVKAASSSSSQDVENILNEDEDVQPEGDGGDLLDSGDVSMQETVVQETQIVENDVRMQDEAPPAGLPRTPIRAPALGLSPEPDTFVASGPSQPPENSHSRAGQSNKETGSGNEGTSHEEQQSPSGPAPPPFFPPLSKLPFVPLQELTEAELDMTVEEWIRYQTEVEFDKFRRDGERELQRFRKRAEEVRKVIEGL</sequence>
<feature type="compositionally biased region" description="Basic residues" evidence="3">
    <location>
        <begin position="394"/>
        <end position="403"/>
    </location>
</feature>
<feature type="compositionally biased region" description="Polar residues" evidence="3">
    <location>
        <begin position="617"/>
        <end position="630"/>
    </location>
</feature>
<feature type="compositionally biased region" description="Acidic residues" evidence="3">
    <location>
        <begin position="252"/>
        <end position="261"/>
    </location>
</feature>
<feature type="region of interest" description="Disordered" evidence="3">
    <location>
        <begin position="725"/>
        <end position="891"/>
    </location>
</feature>
<feature type="compositionally biased region" description="Low complexity" evidence="3">
    <location>
        <begin position="519"/>
        <end position="533"/>
    </location>
</feature>
<feature type="compositionally biased region" description="Low complexity" evidence="3">
    <location>
        <begin position="215"/>
        <end position="230"/>
    </location>
</feature>
<feature type="compositionally biased region" description="Acidic residues" evidence="3">
    <location>
        <begin position="342"/>
        <end position="351"/>
    </location>
</feature>
<dbReference type="PANTHER" id="PTHR46771:SF5">
    <property type="entry name" value="DETERIN"/>
    <property type="match status" value="1"/>
</dbReference>
<dbReference type="Proteomes" id="UP000290288">
    <property type="component" value="Unassembled WGS sequence"/>
</dbReference>
<dbReference type="PANTHER" id="PTHR46771">
    <property type="entry name" value="DETERIN"/>
    <property type="match status" value="1"/>
</dbReference>
<dbReference type="EMBL" id="SDEE01000013">
    <property type="protein sequence ID" value="RXW24809.1"/>
    <property type="molecule type" value="Genomic_DNA"/>
</dbReference>
<reference evidence="4 5" key="1">
    <citation type="submission" date="2019-01" db="EMBL/GenBank/DDBJ databases">
        <title>Draft genome sequence of Psathyrella aberdarensis IHI B618.</title>
        <authorList>
            <person name="Buettner E."/>
            <person name="Kellner H."/>
        </authorList>
    </citation>
    <scope>NUCLEOTIDE SEQUENCE [LARGE SCALE GENOMIC DNA]</scope>
    <source>
        <strain evidence="4 5">IHI B618</strain>
    </source>
</reference>
<evidence type="ECO:0000313" key="4">
    <source>
        <dbReference type="EMBL" id="RXW24809.1"/>
    </source>
</evidence>
<dbReference type="SMART" id="SM00238">
    <property type="entry name" value="BIR"/>
    <property type="match status" value="2"/>
</dbReference>
<feature type="compositionally biased region" description="Basic and acidic residues" evidence="3">
    <location>
        <begin position="496"/>
        <end position="505"/>
    </location>
</feature>
<feature type="compositionally biased region" description="Polar residues" evidence="3">
    <location>
        <begin position="791"/>
        <end position="804"/>
    </location>
</feature>
<feature type="compositionally biased region" description="Polar residues" evidence="3">
    <location>
        <begin position="847"/>
        <end position="867"/>
    </location>
</feature>
<evidence type="ECO:0008006" key="6">
    <source>
        <dbReference type="Google" id="ProtNLM"/>
    </source>
</evidence>
<feature type="compositionally biased region" description="Basic residues" evidence="3">
    <location>
        <begin position="359"/>
        <end position="373"/>
    </location>
</feature>
<comment type="caution">
    <text evidence="4">The sequence shown here is derived from an EMBL/GenBank/DDBJ whole genome shotgun (WGS) entry which is preliminary data.</text>
</comment>